<reference evidence="4" key="1">
    <citation type="journal article" date="2014" name="Int. J. Syst. Evol. Microbiol.">
        <title>Complete genome sequence of Corynebacterium casei LMG S-19264T (=DSM 44701T), isolated from a smear-ripened cheese.</title>
        <authorList>
            <consortium name="US DOE Joint Genome Institute (JGI-PGF)"/>
            <person name="Walter F."/>
            <person name="Albersmeier A."/>
            <person name="Kalinowski J."/>
            <person name="Ruckert C."/>
        </authorList>
    </citation>
    <scope>NUCLEOTIDE SEQUENCE</scope>
    <source>
        <strain evidence="4">KCTC 12870</strain>
    </source>
</reference>
<dbReference type="CDD" id="cd11341">
    <property type="entry name" value="AmyAc_Pullulanase_LD-like"/>
    <property type="match status" value="1"/>
</dbReference>
<reference evidence="4" key="2">
    <citation type="submission" date="2020-09" db="EMBL/GenBank/DDBJ databases">
        <authorList>
            <person name="Sun Q."/>
            <person name="Kim S."/>
        </authorList>
    </citation>
    <scope>NUCLEOTIDE SEQUENCE</scope>
    <source>
        <strain evidence="4">KCTC 12870</strain>
    </source>
</reference>
<dbReference type="InterPro" id="IPR006047">
    <property type="entry name" value="GH13_cat_dom"/>
</dbReference>
<dbReference type="InterPro" id="IPR017853">
    <property type="entry name" value="GH"/>
</dbReference>
<dbReference type="SUPFAM" id="SSF81296">
    <property type="entry name" value="E set domains"/>
    <property type="match status" value="1"/>
</dbReference>
<feature type="signal peptide" evidence="2">
    <location>
        <begin position="1"/>
        <end position="21"/>
    </location>
</feature>
<feature type="chain" id="PRO_5035156264" description="Glycosyl hydrolase family 13 catalytic domain-containing protein" evidence="2">
    <location>
        <begin position="22"/>
        <end position="958"/>
    </location>
</feature>
<proteinExistence type="inferred from homology"/>
<evidence type="ECO:0000313" key="4">
    <source>
        <dbReference type="EMBL" id="GHC06692.1"/>
    </source>
</evidence>
<dbReference type="InterPro" id="IPR013780">
    <property type="entry name" value="Glyco_hydro_b"/>
</dbReference>
<dbReference type="AlphaFoldDB" id="A0A8J3DD71"/>
<comment type="caution">
    <text evidence="4">The sequence shown here is derived from an EMBL/GenBank/DDBJ whole genome shotgun (WGS) entry which is preliminary data.</text>
</comment>
<keyword evidence="5" id="KW-1185">Reference proteome</keyword>
<dbReference type="SMART" id="SM00642">
    <property type="entry name" value="Aamy"/>
    <property type="match status" value="1"/>
</dbReference>
<keyword evidence="2" id="KW-0732">Signal</keyword>
<name>A0A8J3DD71_9BACT</name>
<dbReference type="Gene3D" id="2.60.40.10">
    <property type="entry name" value="Immunoglobulins"/>
    <property type="match status" value="1"/>
</dbReference>
<dbReference type="PANTHER" id="PTHR43002">
    <property type="entry name" value="GLYCOGEN DEBRANCHING ENZYME"/>
    <property type="match status" value="1"/>
</dbReference>
<dbReference type="EMBL" id="BMXG01000016">
    <property type="protein sequence ID" value="GHC06692.1"/>
    <property type="molecule type" value="Genomic_DNA"/>
</dbReference>
<dbReference type="Gene3D" id="2.60.40.1180">
    <property type="entry name" value="Golgi alpha-mannosidase II"/>
    <property type="match status" value="1"/>
</dbReference>
<protein>
    <recommendedName>
        <fullName evidence="3">Glycosyl hydrolase family 13 catalytic domain-containing protein</fullName>
    </recommendedName>
</protein>
<dbReference type="Pfam" id="PF00128">
    <property type="entry name" value="Alpha-amylase"/>
    <property type="match status" value="1"/>
</dbReference>
<evidence type="ECO:0000256" key="2">
    <source>
        <dbReference type="SAM" id="SignalP"/>
    </source>
</evidence>
<feature type="domain" description="Glycosyl hydrolase family 13 catalytic" evidence="3">
    <location>
        <begin position="431"/>
        <end position="860"/>
    </location>
</feature>
<dbReference type="GO" id="GO:0005975">
    <property type="term" value="P:carbohydrate metabolic process"/>
    <property type="evidence" value="ECO:0007669"/>
    <property type="project" value="InterPro"/>
</dbReference>
<evidence type="ECO:0000313" key="5">
    <source>
        <dbReference type="Proteomes" id="UP000642829"/>
    </source>
</evidence>
<dbReference type="InterPro" id="IPR014756">
    <property type="entry name" value="Ig_E-set"/>
</dbReference>
<dbReference type="SUPFAM" id="SSF51445">
    <property type="entry name" value="(Trans)glycosidases"/>
    <property type="match status" value="1"/>
</dbReference>
<gene>
    <name evidence="4" type="ORF">GCM10007047_24650</name>
</gene>
<dbReference type="Gene3D" id="3.20.20.80">
    <property type="entry name" value="Glycosidases"/>
    <property type="match status" value="1"/>
</dbReference>
<organism evidence="4 5">
    <name type="scientific">Cerasicoccus arenae</name>
    <dbReference type="NCBI Taxonomy" id="424488"/>
    <lineage>
        <taxon>Bacteria</taxon>
        <taxon>Pseudomonadati</taxon>
        <taxon>Verrucomicrobiota</taxon>
        <taxon>Opitutia</taxon>
        <taxon>Puniceicoccales</taxon>
        <taxon>Cerasicoccaceae</taxon>
        <taxon>Cerasicoccus</taxon>
    </lineage>
</organism>
<dbReference type="Proteomes" id="UP000642829">
    <property type="component" value="Unassembled WGS sequence"/>
</dbReference>
<evidence type="ECO:0000259" key="3">
    <source>
        <dbReference type="SMART" id="SM00642"/>
    </source>
</evidence>
<dbReference type="InterPro" id="IPR013783">
    <property type="entry name" value="Ig-like_fold"/>
</dbReference>
<comment type="similarity">
    <text evidence="1">Belongs to the glycosyl hydrolase 13 family.</text>
</comment>
<dbReference type="RefSeq" id="WP_189515625.1">
    <property type="nucleotide sequence ID" value="NZ_BMXG01000016.1"/>
</dbReference>
<evidence type="ECO:0000256" key="1">
    <source>
        <dbReference type="ARBA" id="ARBA00008061"/>
    </source>
</evidence>
<accession>A0A8J3DD71</accession>
<sequence>MKQSVFYQTLLFSLLVPLSFGQVSNFNQLNFRGTPNAWGTQSMVLVADHLWLTDATFSGLGDVNGPDRFKFDSSFDFSGNYGDDELDGMADPDGLDIPPPLGAGDYRITFNDDTLHYAIIKRNYTEVFFRGTPNSFDLSEQMELVDDHVWLVEVTFAGDPGDRFVFDYSHDWSGKLGDTALDGVSELNGGDIPIAEAGDYIIVLNDDTLAYSVINMSAKSFDQVYFRGTLNGWGNAAMTFVGNNTWEIEANFVGQASDRFKFDRYGDWSEYYGDNQPDGVAEQGGNDISIAPGRYRISFNDSTYSYTIESLGVSEQIQLGHVYSPQLTTFAIWSPDTSNVKVSVDGDVYSMLQQPDGNGYTDVYAIQVYGDWLLEDYHFLIDDVQVRDPYGRMVIPGTDTNIVIDLALTDPVGGRVAPPALNEREDAVIYEVHVRDFTIHSSSGVDADKRGKFLGMVQPGTSYNGVSTGLQHLKDLGVTHVQLLPMYDYGTCSAKDPEDAAGCYNWGYDPENFNVPEERYAIDPNDYLGRIEELKAMIDELHANGIRVIMDVVYNHTWVIETQDGNGNIQFSHPEGERMFSDITLDYFNVNAQGTYGLAGTGNSVNPRVTMVSRMIRDSLEYWVSEIGVDGFRFDLIGIFDYDDVADWADYLNSEFPNRDLLIYGEPWNGYATDPDEADRVRMGSIGLIVDSNVGCFNPNFRQAIKGNSDDGSGGGYAFNQVGNMWEIQVGSRGGIRFAYNPNVAVNTWDSMFANDPEQCINYVSAHDNLCLWDKIEAWAALNGVSSNTTYKRRISTFANGMVLTSQGIPFLHGGEEFLRTKQGEKNSYKSSDSINQFDWQLKVDNLDIFEYYQDVISYRLDHPGFRMNTWQEIDNNVSTYSPATGVLINHIHGASNNGDAWSEIFVIYNSGPNASISLPSGDWSVAIEMADPDEGNDRIVNGSILVEGTTVTVLYKD</sequence>